<feature type="signal peptide" evidence="1">
    <location>
        <begin position="1"/>
        <end position="26"/>
    </location>
</feature>
<keyword evidence="1" id="KW-0732">Signal</keyword>
<dbReference type="Proteomes" id="UP001530400">
    <property type="component" value="Unassembled WGS sequence"/>
</dbReference>
<accession>A0ABD3N406</accession>
<proteinExistence type="predicted"/>
<keyword evidence="3" id="KW-1185">Reference proteome</keyword>
<name>A0ABD3N406_9STRA</name>
<evidence type="ECO:0000256" key="1">
    <source>
        <dbReference type="SAM" id="SignalP"/>
    </source>
</evidence>
<evidence type="ECO:0000313" key="2">
    <source>
        <dbReference type="EMBL" id="KAL3770869.1"/>
    </source>
</evidence>
<comment type="caution">
    <text evidence="2">The sequence shown here is derived from an EMBL/GenBank/DDBJ whole genome shotgun (WGS) entry which is preliminary data.</text>
</comment>
<dbReference type="EMBL" id="JALLPJ020001299">
    <property type="protein sequence ID" value="KAL3770869.1"/>
    <property type="molecule type" value="Genomic_DNA"/>
</dbReference>
<evidence type="ECO:0000313" key="3">
    <source>
        <dbReference type="Proteomes" id="UP001530400"/>
    </source>
</evidence>
<protein>
    <submittedName>
        <fullName evidence="2">Uncharacterized protein</fullName>
    </submittedName>
</protein>
<organism evidence="2 3">
    <name type="scientific">Cyclotella atomus</name>
    <dbReference type="NCBI Taxonomy" id="382360"/>
    <lineage>
        <taxon>Eukaryota</taxon>
        <taxon>Sar</taxon>
        <taxon>Stramenopiles</taxon>
        <taxon>Ochrophyta</taxon>
        <taxon>Bacillariophyta</taxon>
        <taxon>Coscinodiscophyceae</taxon>
        <taxon>Thalassiosirophycidae</taxon>
        <taxon>Stephanodiscales</taxon>
        <taxon>Stephanodiscaceae</taxon>
        <taxon>Cyclotella</taxon>
    </lineage>
</organism>
<dbReference type="AlphaFoldDB" id="A0ABD3N406"/>
<sequence length="271" mass="30389">MQHSSFWLQWPLLAIASACSFRYSYAFQIGLSIDPSNLCESAKRLGSKRQRRVPFSLTRSITDSNESDNSAASTIYFDIAIQDTAIGRLLFHLTPSSHPNYLPAHISNLLSLVTSSRIGLDPKATYKRCNFQYSPSSVEDGSMRYRWGHVCDGPNVKIKEQDVLDANQSLMKSKQSCFGGTYYGMPYRDVLQLIRDTSVKNEKEAILLTVPTTLSTKFSIVRVSESPREWGERLLLNSAVIGYLDCDSLDVLRLMARQRVGVPMIVDCGVL</sequence>
<reference evidence="2 3" key="1">
    <citation type="submission" date="2024-10" db="EMBL/GenBank/DDBJ databases">
        <title>Updated reference genomes for cyclostephanoid diatoms.</title>
        <authorList>
            <person name="Roberts W.R."/>
            <person name="Alverson A.J."/>
        </authorList>
    </citation>
    <scope>NUCLEOTIDE SEQUENCE [LARGE SCALE GENOMIC DNA]</scope>
    <source>
        <strain evidence="2 3">AJA010-31</strain>
    </source>
</reference>
<gene>
    <name evidence="2" type="ORF">ACHAWO_007178</name>
</gene>
<feature type="chain" id="PRO_5044846716" evidence="1">
    <location>
        <begin position="27"/>
        <end position="271"/>
    </location>
</feature>